<dbReference type="Proteomes" id="UP000219023">
    <property type="component" value="Unassembled WGS sequence"/>
</dbReference>
<reference evidence="1 2" key="1">
    <citation type="submission" date="2017-08" db="EMBL/GenBank/DDBJ databases">
        <authorList>
            <person name="de Groot N.N."/>
        </authorList>
    </citation>
    <scope>NUCLEOTIDE SEQUENCE [LARGE SCALE GENOMIC DNA]</scope>
    <source>
        <strain evidence="1 2">USBA 855</strain>
    </source>
</reference>
<dbReference type="RefSeq" id="WP_097021545.1">
    <property type="nucleotide sequence ID" value="NZ_OBQJ01000001.1"/>
</dbReference>
<sequence length="236" mass="27302">MHFDLGKYHAEFLFLYGRYKELRAFCFDTDALYAYVTENKYVEGIQNGEYFKSTNKLELEKWLNPKTDAIITAFDTFELQMPVIFASYLEDAIVTFLTAYFVKYENCMGDYINPPTQDNIKGFVKIGDILKHKTIQELKESLASRAAHNAASGKSKKKVFARVEALTKYAIQKEVKDKVVALYDKRNEIVHENKKFELGTDYIEEIYDDCIASITELGRICVEKKVPFSDPSELLR</sequence>
<accession>A0A285VBH8</accession>
<evidence type="ECO:0000313" key="2">
    <source>
        <dbReference type="Proteomes" id="UP000219023"/>
    </source>
</evidence>
<protein>
    <submittedName>
        <fullName evidence="1">Uncharacterized protein</fullName>
    </submittedName>
</protein>
<evidence type="ECO:0000313" key="1">
    <source>
        <dbReference type="EMBL" id="SOC51439.1"/>
    </source>
</evidence>
<proteinExistence type="predicted"/>
<organism evidence="1 2">
    <name type="scientific">Chromohalobacter canadensis</name>
    <dbReference type="NCBI Taxonomy" id="141389"/>
    <lineage>
        <taxon>Bacteria</taxon>
        <taxon>Pseudomonadati</taxon>
        <taxon>Pseudomonadota</taxon>
        <taxon>Gammaproteobacteria</taxon>
        <taxon>Oceanospirillales</taxon>
        <taxon>Halomonadaceae</taxon>
        <taxon>Chromohalobacter</taxon>
    </lineage>
</organism>
<dbReference type="AlphaFoldDB" id="A0A285VBH8"/>
<dbReference type="OrthoDB" id="9941198at2"/>
<dbReference type="EMBL" id="OBQJ01000001">
    <property type="protein sequence ID" value="SOC51439.1"/>
    <property type="molecule type" value="Genomic_DNA"/>
</dbReference>
<gene>
    <name evidence="1" type="ORF">SAMN05421509_101300</name>
</gene>
<name>A0A285VBH8_9GAMM</name>